<gene>
    <name evidence="2" type="ORF">TorRG33x02_259120</name>
</gene>
<dbReference type="InParanoid" id="A0A2P5D8A9"/>
<evidence type="ECO:0000313" key="3">
    <source>
        <dbReference type="Proteomes" id="UP000237000"/>
    </source>
</evidence>
<evidence type="ECO:0000256" key="1">
    <source>
        <dbReference type="SAM" id="MobiDB-lite"/>
    </source>
</evidence>
<dbReference type="AlphaFoldDB" id="A0A2P5D8A9"/>
<dbReference type="STRING" id="63057.A0A2P5D8A9"/>
<name>A0A2P5D8A9_TREOI</name>
<feature type="compositionally biased region" description="Low complexity" evidence="1">
    <location>
        <begin position="103"/>
        <end position="118"/>
    </location>
</feature>
<dbReference type="InterPro" id="IPR040256">
    <property type="entry name" value="At4g02000-like"/>
</dbReference>
<accession>A0A2P5D8A9</accession>
<sequence>MEEVDSEGPVLRARVSIDITKSLCRGLKILIDDSNELVTIPIQYEYLPDFCYRCEIIGHKIREYPMEAVVDNDGNLVSPKYGDWLKAFNLKQWRKERREKKSSPQWSDSSTSSGKSSGSRGGVHGSEFKSMELALECRKENLLLKAKSFGERRVVLSDNTLSRHKSNKVD</sequence>
<proteinExistence type="predicted"/>
<protein>
    <submittedName>
        <fullName evidence="2">Zinc knuckle CX2CX4HX4C</fullName>
    </submittedName>
</protein>
<dbReference type="PANTHER" id="PTHR31286:SF180">
    <property type="entry name" value="OS10G0362600 PROTEIN"/>
    <property type="match status" value="1"/>
</dbReference>
<evidence type="ECO:0000313" key="2">
    <source>
        <dbReference type="EMBL" id="PON69486.1"/>
    </source>
</evidence>
<reference evidence="3" key="1">
    <citation type="submission" date="2016-06" db="EMBL/GenBank/DDBJ databases">
        <title>Parallel loss of symbiosis genes in relatives of nitrogen-fixing non-legume Parasponia.</title>
        <authorList>
            <person name="Van Velzen R."/>
            <person name="Holmer R."/>
            <person name="Bu F."/>
            <person name="Rutten L."/>
            <person name="Van Zeijl A."/>
            <person name="Liu W."/>
            <person name="Santuari L."/>
            <person name="Cao Q."/>
            <person name="Sharma T."/>
            <person name="Shen D."/>
            <person name="Roswanjaya Y."/>
            <person name="Wardhani T."/>
            <person name="Kalhor M.S."/>
            <person name="Jansen J."/>
            <person name="Van den Hoogen J."/>
            <person name="Gungor B."/>
            <person name="Hartog M."/>
            <person name="Hontelez J."/>
            <person name="Verver J."/>
            <person name="Yang W.-C."/>
            <person name="Schijlen E."/>
            <person name="Repin R."/>
            <person name="Schilthuizen M."/>
            <person name="Schranz E."/>
            <person name="Heidstra R."/>
            <person name="Miyata K."/>
            <person name="Fedorova E."/>
            <person name="Kohlen W."/>
            <person name="Bisseling T."/>
            <person name="Smit S."/>
            <person name="Geurts R."/>
        </authorList>
    </citation>
    <scope>NUCLEOTIDE SEQUENCE [LARGE SCALE GENOMIC DNA]</scope>
    <source>
        <strain evidence="3">cv. RG33-2</strain>
    </source>
</reference>
<feature type="region of interest" description="Disordered" evidence="1">
    <location>
        <begin position="96"/>
        <end position="125"/>
    </location>
</feature>
<dbReference type="Proteomes" id="UP000237000">
    <property type="component" value="Unassembled WGS sequence"/>
</dbReference>
<keyword evidence="3" id="KW-1185">Reference proteome</keyword>
<dbReference type="PANTHER" id="PTHR31286">
    <property type="entry name" value="GLYCINE-RICH CELL WALL STRUCTURAL PROTEIN 1.8-LIKE"/>
    <property type="match status" value="1"/>
</dbReference>
<comment type="caution">
    <text evidence="2">The sequence shown here is derived from an EMBL/GenBank/DDBJ whole genome shotgun (WGS) entry which is preliminary data.</text>
</comment>
<dbReference type="EMBL" id="JXTC01000288">
    <property type="protein sequence ID" value="PON69486.1"/>
    <property type="molecule type" value="Genomic_DNA"/>
</dbReference>
<dbReference type="OrthoDB" id="1707487at2759"/>
<organism evidence="2 3">
    <name type="scientific">Trema orientale</name>
    <name type="common">Charcoal tree</name>
    <name type="synonym">Celtis orientalis</name>
    <dbReference type="NCBI Taxonomy" id="63057"/>
    <lineage>
        <taxon>Eukaryota</taxon>
        <taxon>Viridiplantae</taxon>
        <taxon>Streptophyta</taxon>
        <taxon>Embryophyta</taxon>
        <taxon>Tracheophyta</taxon>
        <taxon>Spermatophyta</taxon>
        <taxon>Magnoliopsida</taxon>
        <taxon>eudicotyledons</taxon>
        <taxon>Gunneridae</taxon>
        <taxon>Pentapetalae</taxon>
        <taxon>rosids</taxon>
        <taxon>fabids</taxon>
        <taxon>Rosales</taxon>
        <taxon>Cannabaceae</taxon>
        <taxon>Trema</taxon>
    </lineage>
</organism>